<dbReference type="Proteomes" id="UP000218282">
    <property type="component" value="Unassembled WGS sequence"/>
</dbReference>
<keyword evidence="2" id="KW-1185">Reference proteome</keyword>
<reference evidence="1 2" key="1">
    <citation type="submission" date="2014-12" db="EMBL/GenBank/DDBJ databases">
        <title>Draft genome sequences of 10 type strains of Lactococcus.</title>
        <authorList>
            <person name="Sun Z."/>
            <person name="Zhong Z."/>
            <person name="Liu W."/>
            <person name="Zhang W."/>
            <person name="Zhang H."/>
        </authorList>
    </citation>
    <scope>NUCLEOTIDE SEQUENCE [LARGE SCALE GENOMIC DNA]</scope>
    <source>
        <strain evidence="1 2">DSM 6634</strain>
    </source>
</reference>
<evidence type="ECO:0000313" key="2">
    <source>
        <dbReference type="Proteomes" id="UP000218282"/>
    </source>
</evidence>
<protein>
    <submittedName>
        <fullName evidence="1">Uncharacterized protein</fullName>
    </submittedName>
</protein>
<organism evidence="1 2">
    <name type="scientific">Pseudolactococcus piscium</name>
    <dbReference type="NCBI Taxonomy" id="1364"/>
    <lineage>
        <taxon>Bacteria</taxon>
        <taxon>Bacillati</taxon>
        <taxon>Bacillota</taxon>
        <taxon>Bacilli</taxon>
        <taxon>Lactobacillales</taxon>
        <taxon>Streptococcaceae</taxon>
        <taxon>Pseudolactococcus</taxon>
    </lineage>
</organism>
<accession>A0A2A5S5B3</accession>
<sequence length="73" mass="8684">MENRTYFKFMTVLDQQIGFAEADVTEYSKMEKEYKATVEDNEAIKLVDDCKQNNIIYLHTHTKTNNELDKLFK</sequence>
<name>A0A2A5S5B3_9LACT</name>
<dbReference type="EMBL" id="JXJW01000002">
    <property type="protein sequence ID" value="PCS08654.1"/>
    <property type="molecule type" value="Genomic_DNA"/>
</dbReference>
<evidence type="ECO:0000313" key="1">
    <source>
        <dbReference type="EMBL" id="PCS08654.1"/>
    </source>
</evidence>
<comment type="caution">
    <text evidence="1">The sequence shown here is derived from an EMBL/GenBank/DDBJ whole genome shotgun (WGS) entry which is preliminary data.</text>
</comment>
<gene>
    <name evidence="1" type="ORF">RU86_GL001038</name>
</gene>
<proteinExistence type="predicted"/>
<dbReference type="AlphaFoldDB" id="A0A2A5S5B3"/>